<comment type="similarity">
    <text evidence="1">Belongs to the multicopper oxidase family.</text>
</comment>
<dbReference type="InterPro" id="IPR008972">
    <property type="entry name" value="Cupredoxin"/>
</dbReference>
<evidence type="ECO:0000256" key="4">
    <source>
        <dbReference type="ARBA" id="ARBA00023008"/>
    </source>
</evidence>
<protein>
    <submittedName>
        <fullName evidence="9">Multicopper oxidase</fullName>
    </submittedName>
</protein>
<keyword evidence="3" id="KW-0560">Oxidoreductase</keyword>
<keyword evidence="2" id="KW-0479">Metal-binding</keyword>
<dbReference type="Pfam" id="PF07732">
    <property type="entry name" value="Cu-oxidase_3"/>
    <property type="match status" value="1"/>
</dbReference>
<dbReference type="PANTHER" id="PTHR11709:SF394">
    <property type="entry name" value="FI03373P-RELATED"/>
    <property type="match status" value="1"/>
</dbReference>
<evidence type="ECO:0000256" key="1">
    <source>
        <dbReference type="ARBA" id="ARBA00010609"/>
    </source>
</evidence>
<organism evidence="9 10">
    <name type="scientific">Phycomyces blakesleeanus</name>
    <dbReference type="NCBI Taxonomy" id="4837"/>
    <lineage>
        <taxon>Eukaryota</taxon>
        <taxon>Fungi</taxon>
        <taxon>Fungi incertae sedis</taxon>
        <taxon>Mucoromycota</taxon>
        <taxon>Mucoromycotina</taxon>
        <taxon>Mucoromycetes</taxon>
        <taxon>Mucorales</taxon>
        <taxon>Phycomycetaceae</taxon>
        <taxon>Phycomyces</taxon>
    </lineage>
</organism>
<dbReference type="PANTHER" id="PTHR11709">
    <property type="entry name" value="MULTI-COPPER OXIDASE"/>
    <property type="match status" value="1"/>
</dbReference>
<dbReference type="Pfam" id="PF00394">
    <property type="entry name" value="Cu-oxidase"/>
    <property type="match status" value="1"/>
</dbReference>
<gene>
    <name evidence="9" type="ORF">J3Q64DRAFT_1656538</name>
</gene>
<dbReference type="Proteomes" id="UP001448207">
    <property type="component" value="Unassembled WGS sequence"/>
</dbReference>
<evidence type="ECO:0000256" key="5">
    <source>
        <dbReference type="SAM" id="SignalP"/>
    </source>
</evidence>
<evidence type="ECO:0000259" key="6">
    <source>
        <dbReference type="Pfam" id="PF00394"/>
    </source>
</evidence>
<feature type="domain" description="Plastocyanin-like" evidence="6">
    <location>
        <begin position="205"/>
        <end position="356"/>
    </location>
</feature>
<feature type="domain" description="Plastocyanin-like" evidence="7">
    <location>
        <begin position="459"/>
        <end position="591"/>
    </location>
</feature>
<keyword evidence="5" id="KW-0732">Signal</keyword>
<accession>A0ABR3B507</accession>
<dbReference type="EMBL" id="JBCLYO010000004">
    <property type="protein sequence ID" value="KAL0090218.1"/>
    <property type="molecule type" value="Genomic_DNA"/>
</dbReference>
<dbReference type="InterPro" id="IPR011707">
    <property type="entry name" value="Cu-oxidase-like_N"/>
</dbReference>
<feature type="signal peptide" evidence="5">
    <location>
        <begin position="1"/>
        <end position="21"/>
    </location>
</feature>
<dbReference type="Gene3D" id="2.60.40.420">
    <property type="entry name" value="Cupredoxins - blue copper proteins"/>
    <property type="match status" value="3"/>
</dbReference>
<comment type="caution">
    <text evidence="9">The sequence shown here is derived from an EMBL/GenBank/DDBJ whole genome shotgun (WGS) entry which is preliminary data.</text>
</comment>
<evidence type="ECO:0000313" key="9">
    <source>
        <dbReference type="EMBL" id="KAL0090218.1"/>
    </source>
</evidence>
<dbReference type="InterPro" id="IPR045087">
    <property type="entry name" value="Cu-oxidase_fam"/>
</dbReference>
<keyword evidence="4" id="KW-0186">Copper</keyword>
<evidence type="ECO:0000259" key="8">
    <source>
        <dbReference type="Pfam" id="PF07732"/>
    </source>
</evidence>
<name>A0ABR3B507_PHYBL</name>
<dbReference type="InterPro" id="IPR033138">
    <property type="entry name" value="Cu_oxidase_CS"/>
</dbReference>
<dbReference type="SUPFAM" id="SSF49503">
    <property type="entry name" value="Cupredoxins"/>
    <property type="match status" value="3"/>
</dbReference>
<feature type="chain" id="PRO_5045477305" evidence="5">
    <location>
        <begin position="22"/>
        <end position="605"/>
    </location>
</feature>
<dbReference type="InterPro" id="IPR001117">
    <property type="entry name" value="Cu-oxidase_2nd"/>
</dbReference>
<feature type="domain" description="Plastocyanin-like" evidence="8">
    <location>
        <begin position="44"/>
        <end position="171"/>
    </location>
</feature>
<dbReference type="InterPro" id="IPR011706">
    <property type="entry name" value="Cu-oxidase_C"/>
</dbReference>
<dbReference type="CDD" id="cd04206">
    <property type="entry name" value="CuRO_1_LCC_like"/>
    <property type="match status" value="1"/>
</dbReference>
<sequence length="605" mass="68314">MFHMAGFYFLCIFMFLPLVLCESVAKLQLSDTEINGVRVYELNVSNSRIDPDCYQRSTALLVNGQLPGPTIRVNRGDRVLITVRNLMPDFVGNGKSHGGNPNDLSIHFHGIRQYGSGHADGVPYVTQHPIPPGYEYTHDFRVVNQAGTYFYHAHVGLEEETVFGPFIVYDSDDSRPPEAMPPGSGSSSLSTPVRLQAGPFTYDDERIITMSEWWHRDRYTLENYMMGPEFVHLPDAESVLINGKTIYKPSKVPDRCEGYSVIPVEAGKTYRLRIIGATTFRTLGFAIAHHNLTIIEVDGEVVKPFETTYIEVAAGQRISALLHTDQIPQDYTIGTIRRWAEDADPHSNGLAILRYTYARDDSSENKIVPSDHPEFPSRLIAPWIWPQLEPYHGVDPVVYRPASRTIVLRSTDSKNPDGSTRWYINGVSYMDPAFPILDGLQTSQRRLPNYRQLKGSKTGYDATLGTYPIGHYELIDIVIQSTHKKHSYCRSHPWHTHGHSHWLLATGSGEYDPEYDQDTRNMPTPLYKDVTMVYPSLDHELEASSNDNDTSIGCGWSKIRILADNPGVWAVHCHNTLHMMMGMMVVFEEAPELIVPFTQNILLSV</sequence>
<dbReference type="PROSITE" id="PS00080">
    <property type="entry name" value="MULTICOPPER_OXIDASE2"/>
    <property type="match status" value="1"/>
</dbReference>
<dbReference type="Pfam" id="PF07731">
    <property type="entry name" value="Cu-oxidase_2"/>
    <property type="match status" value="1"/>
</dbReference>
<dbReference type="PROSITE" id="PS00079">
    <property type="entry name" value="MULTICOPPER_OXIDASE1"/>
    <property type="match status" value="1"/>
</dbReference>
<dbReference type="InterPro" id="IPR002355">
    <property type="entry name" value="Cu_oxidase_Cu_BS"/>
</dbReference>
<evidence type="ECO:0000259" key="7">
    <source>
        <dbReference type="Pfam" id="PF07731"/>
    </source>
</evidence>
<keyword evidence="10" id="KW-1185">Reference proteome</keyword>
<reference evidence="9 10" key="1">
    <citation type="submission" date="2024-04" db="EMBL/GenBank/DDBJ databases">
        <title>Symmetric and asymmetric DNA N6-adenine methylation regulates different biological responses in Mucorales.</title>
        <authorList>
            <consortium name="Lawrence Berkeley National Laboratory"/>
            <person name="Lax C."/>
            <person name="Mondo S.J."/>
            <person name="Osorio-Concepcion M."/>
            <person name="Muszewska A."/>
            <person name="Corrochano-Luque M."/>
            <person name="Gutierrez G."/>
            <person name="Riley R."/>
            <person name="Lipzen A."/>
            <person name="Guo J."/>
            <person name="Hundley H."/>
            <person name="Amirebrahimi M."/>
            <person name="Ng V."/>
            <person name="Lorenzo-Gutierrez D."/>
            <person name="Binder U."/>
            <person name="Yang J."/>
            <person name="Song Y."/>
            <person name="Canovas D."/>
            <person name="Navarro E."/>
            <person name="Freitag M."/>
            <person name="Gabaldon T."/>
            <person name="Grigoriev I.V."/>
            <person name="Corrochano L.M."/>
            <person name="Nicolas F.E."/>
            <person name="Garre V."/>
        </authorList>
    </citation>
    <scope>NUCLEOTIDE SEQUENCE [LARGE SCALE GENOMIC DNA]</scope>
    <source>
        <strain evidence="9 10">L51</strain>
    </source>
</reference>
<proteinExistence type="inferred from homology"/>
<evidence type="ECO:0000256" key="3">
    <source>
        <dbReference type="ARBA" id="ARBA00023002"/>
    </source>
</evidence>
<evidence type="ECO:0000256" key="2">
    <source>
        <dbReference type="ARBA" id="ARBA00022723"/>
    </source>
</evidence>
<evidence type="ECO:0000313" key="10">
    <source>
        <dbReference type="Proteomes" id="UP001448207"/>
    </source>
</evidence>
<dbReference type="CDD" id="cd04205">
    <property type="entry name" value="CuRO_2_LCC_like"/>
    <property type="match status" value="1"/>
</dbReference>